<feature type="compositionally biased region" description="Gly residues" evidence="1">
    <location>
        <begin position="33"/>
        <end position="49"/>
    </location>
</feature>
<dbReference type="EMBL" id="JARBHA010000005">
    <property type="protein sequence ID" value="KAJ9700603.1"/>
    <property type="molecule type" value="Genomic_DNA"/>
</dbReference>
<proteinExistence type="predicted"/>
<organism evidence="2 3">
    <name type="scientific">Vitis rotundifolia</name>
    <name type="common">Muscadine grape</name>
    <dbReference type="NCBI Taxonomy" id="103349"/>
    <lineage>
        <taxon>Eukaryota</taxon>
        <taxon>Viridiplantae</taxon>
        <taxon>Streptophyta</taxon>
        <taxon>Embryophyta</taxon>
        <taxon>Tracheophyta</taxon>
        <taxon>Spermatophyta</taxon>
        <taxon>Magnoliopsida</taxon>
        <taxon>eudicotyledons</taxon>
        <taxon>Gunneridae</taxon>
        <taxon>Pentapetalae</taxon>
        <taxon>rosids</taxon>
        <taxon>Vitales</taxon>
        <taxon>Vitaceae</taxon>
        <taxon>Viteae</taxon>
        <taxon>Vitis</taxon>
    </lineage>
</organism>
<gene>
    <name evidence="2" type="ORF">PVL29_006082</name>
</gene>
<comment type="caution">
    <text evidence="2">The sequence shown here is derived from an EMBL/GenBank/DDBJ whole genome shotgun (WGS) entry which is preliminary data.</text>
</comment>
<accession>A0AA39A639</accession>
<evidence type="ECO:0000256" key="1">
    <source>
        <dbReference type="SAM" id="MobiDB-lite"/>
    </source>
</evidence>
<name>A0AA39A639_VITRO</name>
<evidence type="ECO:0000313" key="3">
    <source>
        <dbReference type="Proteomes" id="UP001168098"/>
    </source>
</evidence>
<keyword evidence="3" id="KW-1185">Reference proteome</keyword>
<dbReference type="Proteomes" id="UP001168098">
    <property type="component" value="Unassembled WGS sequence"/>
</dbReference>
<sequence length="66" mass="7058">MSKGEEGAILGKTGEYFYSHWNLLASKASPSTGGVGVNDGSREGMGGRLGLQCVREKEEAYKLFDS</sequence>
<protein>
    <submittedName>
        <fullName evidence="2">Uncharacterized protein</fullName>
    </submittedName>
</protein>
<reference evidence="2 3" key="1">
    <citation type="journal article" date="2023" name="BMC Biotechnol.">
        <title>Vitis rotundifolia cv Carlos genome sequencing.</title>
        <authorList>
            <person name="Huff M."/>
            <person name="Hulse-Kemp A."/>
            <person name="Scheffler B."/>
            <person name="Youngblood R."/>
            <person name="Simpson S."/>
            <person name="Babiker E."/>
            <person name="Staton M."/>
        </authorList>
    </citation>
    <scope>NUCLEOTIDE SEQUENCE [LARGE SCALE GENOMIC DNA]</scope>
    <source>
        <tissue evidence="2">Leaf</tissue>
    </source>
</reference>
<evidence type="ECO:0000313" key="2">
    <source>
        <dbReference type="EMBL" id="KAJ9700603.1"/>
    </source>
</evidence>
<dbReference type="AlphaFoldDB" id="A0AA39A639"/>
<feature type="region of interest" description="Disordered" evidence="1">
    <location>
        <begin position="28"/>
        <end position="49"/>
    </location>
</feature>